<dbReference type="AlphaFoldDB" id="A0A8K1FHI8"/>
<dbReference type="Proteomes" id="UP000794436">
    <property type="component" value="Unassembled WGS sequence"/>
</dbReference>
<keyword evidence="2" id="KW-1133">Transmembrane helix</keyword>
<evidence type="ECO:0000313" key="4">
    <source>
        <dbReference type="EMBL" id="TMW62776.1"/>
    </source>
</evidence>
<name>A0A8K1FHI8_PYTOL</name>
<evidence type="ECO:0000256" key="1">
    <source>
        <dbReference type="SAM" id="MobiDB-lite"/>
    </source>
</evidence>
<dbReference type="OrthoDB" id="167205at2759"/>
<feature type="transmembrane region" description="Helical" evidence="2">
    <location>
        <begin position="226"/>
        <end position="248"/>
    </location>
</feature>
<evidence type="ECO:0000313" key="5">
    <source>
        <dbReference type="Proteomes" id="UP000794436"/>
    </source>
</evidence>
<gene>
    <name evidence="4" type="ORF">Poli38472_005394</name>
</gene>
<evidence type="ECO:0000256" key="2">
    <source>
        <dbReference type="SAM" id="Phobius"/>
    </source>
</evidence>
<reference evidence="4" key="1">
    <citation type="submission" date="2019-03" db="EMBL/GenBank/DDBJ databases">
        <title>Long read genome sequence of the mycoparasitic Pythium oligandrum ATCC 38472 isolated from sugarbeet rhizosphere.</title>
        <authorList>
            <person name="Gaulin E."/>
        </authorList>
    </citation>
    <scope>NUCLEOTIDE SEQUENCE</scope>
    <source>
        <strain evidence="4">ATCC 38472_TT</strain>
    </source>
</reference>
<feature type="region of interest" description="Disordered" evidence="1">
    <location>
        <begin position="255"/>
        <end position="364"/>
    </location>
</feature>
<feature type="region of interest" description="Disordered" evidence="1">
    <location>
        <begin position="534"/>
        <end position="587"/>
    </location>
</feature>
<feature type="chain" id="PRO_5035436402" evidence="3">
    <location>
        <begin position="22"/>
        <end position="587"/>
    </location>
</feature>
<feature type="region of interest" description="Disordered" evidence="1">
    <location>
        <begin position="393"/>
        <end position="443"/>
    </location>
</feature>
<dbReference type="EMBL" id="SPLM01000073">
    <property type="protein sequence ID" value="TMW62776.1"/>
    <property type="molecule type" value="Genomic_DNA"/>
</dbReference>
<feature type="signal peptide" evidence="3">
    <location>
        <begin position="1"/>
        <end position="21"/>
    </location>
</feature>
<organism evidence="4 5">
    <name type="scientific">Pythium oligandrum</name>
    <name type="common">Mycoparasitic fungus</name>
    <dbReference type="NCBI Taxonomy" id="41045"/>
    <lineage>
        <taxon>Eukaryota</taxon>
        <taxon>Sar</taxon>
        <taxon>Stramenopiles</taxon>
        <taxon>Oomycota</taxon>
        <taxon>Peronosporomycetes</taxon>
        <taxon>Pythiales</taxon>
        <taxon>Pythiaceae</taxon>
        <taxon>Pythium</taxon>
    </lineage>
</organism>
<feature type="compositionally biased region" description="Low complexity" evidence="1">
    <location>
        <begin position="319"/>
        <end position="332"/>
    </location>
</feature>
<accession>A0A8K1FHI8</accession>
<protein>
    <submittedName>
        <fullName evidence="4">Uncharacterized protein</fullName>
    </submittedName>
</protein>
<feature type="compositionally biased region" description="Polar residues" evidence="1">
    <location>
        <begin position="284"/>
        <end position="309"/>
    </location>
</feature>
<evidence type="ECO:0000256" key="3">
    <source>
        <dbReference type="SAM" id="SignalP"/>
    </source>
</evidence>
<proteinExistence type="predicted"/>
<keyword evidence="3" id="KW-0732">Signal</keyword>
<feature type="compositionally biased region" description="Polar residues" evidence="1">
    <location>
        <begin position="333"/>
        <end position="345"/>
    </location>
</feature>
<feature type="compositionally biased region" description="Polar residues" evidence="1">
    <location>
        <begin position="534"/>
        <end position="559"/>
    </location>
</feature>
<sequence length="587" mass="64516">MRALTLAGVGVALALFSGVEAAVGSLPALDDYDYDGMTTYCYWMSQGMNITNLDFSYVKVSAKGNGCPVTMTLTQNTAGPIIRPQQNVEYQFTAKLNFDDNKFGMKSLDATVLDPYTHIPVQIGHANIHTCSRTTVCDIFRNGANRLISDQETSNFTDDSATFTQRIAFPAEGEYNVFAHIVLPPKDAGSESYHFLTFMTTTIQTKVGGSTGSTTDGSSSGMSTGAIVGIIVGIVVLIIVLVVSIVFYRRKRTRRDDENDHFRHSGYMPSRTQKSKNSHLDWNANPNFQQSNQGSMMSEFRQPQGSRSAYSDHRSGGPSMKQSKTISSSGSSRYNTASPRTNSSYRGYPPANSPGGMSSIKLPDHHGVDTYDTYYNHDTSYDLHGNQIQSFQSDTSIGTSKGFRPPPPPVYSNDRGYGGGAQPSGFDYMQQYSNHPAHNSGYGRDDAASAYGYGFERSRAGTDETLEPLPALRDSDMSMGTVHFGGDAPADSPKGEYRPTDRSLTSTEYEAQDPGGFEYTARTMDFMDSTQSFDYRPTHQQMTDFRPTNGSEYTASYRGTDTYVISDKDHQRPKRVASAADSESYEF</sequence>
<keyword evidence="5" id="KW-1185">Reference proteome</keyword>
<keyword evidence="2" id="KW-0472">Membrane</keyword>
<feature type="region of interest" description="Disordered" evidence="1">
    <location>
        <begin position="485"/>
        <end position="512"/>
    </location>
</feature>
<keyword evidence="2" id="KW-0812">Transmembrane</keyword>
<comment type="caution">
    <text evidence="4">The sequence shown here is derived from an EMBL/GenBank/DDBJ whole genome shotgun (WGS) entry which is preliminary data.</text>
</comment>